<feature type="compositionally biased region" description="Polar residues" evidence="1">
    <location>
        <begin position="371"/>
        <end position="382"/>
    </location>
</feature>
<protein>
    <recommendedName>
        <fullName evidence="4">LysM domain-containing protein</fullName>
    </recommendedName>
</protein>
<feature type="compositionally biased region" description="Low complexity" evidence="1">
    <location>
        <begin position="46"/>
        <end position="57"/>
    </location>
</feature>
<dbReference type="Gene3D" id="3.10.350.10">
    <property type="entry name" value="LysM domain"/>
    <property type="match status" value="1"/>
</dbReference>
<gene>
    <name evidence="2" type="ORF">LSUB1_G002769</name>
</gene>
<organism evidence="2 3">
    <name type="scientific">Lachnellula subtilissima</name>
    <dbReference type="NCBI Taxonomy" id="602034"/>
    <lineage>
        <taxon>Eukaryota</taxon>
        <taxon>Fungi</taxon>
        <taxon>Dikarya</taxon>
        <taxon>Ascomycota</taxon>
        <taxon>Pezizomycotina</taxon>
        <taxon>Leotiomycetes</taxon>
        <taxon>Helotiales</taxon>
        <taxon>Lachnaceae</taxon>
        <taxon>Lachnellula</taxon>
    </lineage>
</organism>
<reference evidence="2 3" key="1">
    <citation type="submission" date="2018-05" db="EMBL/GenBank/DDBJ databases">
        <title>Genome sequencing and assembly of the regulated plant pathogen Lachnellula willkommii and related sister species for the development of diagnostic species identification markers.</title>
        <authorList>
            <person name="Giroux E."/>
            <person name="Bilodeau G."/>
        </authorList>
    </citation>
    <scope>NUCLEOTIDE SEQUENCE [LARGE SCALE GENOMIC DNA]</scope>
    <source>
        <strain evidence="2 3">CBS 197.66</strain>
    </source>
</reference>
<dbReference type="EMBL" id="QGMJ01000327">
    <property type="protein sequence ID" value="TVY37787.1"/>
    <property type="molecule type" value="Genomic_DNA"/>
</dbReference>
<feature type="compositionally biased region" description="Polar residues" evidence="1">
    <location>
        <begin position="392"/>
        <end position="413"/>
    </location>
</feature>
<dbReference type="InterPro" id="IPR036779">
    <property type="entry name" value="LysM_dom_sf"/>
</dbReference>
<keyword evidence="3" id="KW-1185">Reference proteome</keyword>
<evidence type="ECO:0000313" key="2">
    <source>
        <dbReference type="EMBL" id="TVY37787.1"/>
    </source>
</evidence>
<comment type="caution">
    <text evidence="2">The sequence shown here is derived from an EMBL/GenBank/DDBJ whole genome shotgun (WGS) entry which is preliminary data.</text>
</comment>
<dbReference type="OrthoDB" id="2192830at2759"/>
<feature type="region of interest" description="Disordered" evidence="1">
    <location>
        <begin position="590"/>
        <end position="611"/>
    </location>
</feature>
<feature type="region of interest" description="Disordered" evidence="1">
    <location>
        <begin position="364"/>
        <end position="383"/>
    </location>
</feature>
<feature type="region of interest" description="Disordered" evidence="1">
    <location>
        <begin position="153"/>
        <end position="177"/>
    </location>
</feature>
<evidence type="ECO:0000256" key="1">
    <source>
        <dbReference type="SAM" id="MobiDB-lite"/>
    </source>
</evidence>
<feature type="compositionally biased region" description="Low complexity" evidence="1">
    <location>
        <begin position="1"/>
        <end position="19"/>
    </location>
</feature>
<dbReference type="Proteomes" id="UP000462212">
    <property type="component" value="Unassembled WGS sequence"/>
</dbReference>
<feature type="region of interest" description="Disordered" evidence="1">
    <location>
        <begin position="1"/>
        <end position="110"/>
    </location>
</feature>
<feature type="region of interest" description="Disordered" evidence="1">
    <location>
        <begin position="195"/>
        <end position="222"/>
    </location>
</feature>
<feature type="region of interest" description="Disordered" evidence="1">
    <location>
        <begin position="392"/>
        <end position="452"/>
    </location>
</feature>
<dbReference type="AlphaFoldDB" id="A0A8H8RN38"/>
<evidence type="ECO:0008006" key="4">
    <source>
        <dbReference type="Google" id="ProtNLM"/>
    </source>
</evidence>
<feature type="compositionally biased region" description="Polar residues" evidence="1">
    <location>
        <begin position="308"/>
        <end position="324"/>
    </location>
</feature>
<accession>A0A8H8RN38</accession>
<proteinExistence type="predicted"/>
<sequence length="968" mass="104278">MIPSSSRSNTPNPRSNSVSRTRDAAANSSIRPRNRRLGTLEDQELSTTSATSTPSGSRAVSPIPAKHPSRSNTAPLGNGRTVGGRLAPDIVGRNGRQSRSTSPAPGIWNTGWMSSTFQQVASSVLGSVAGDEDANARNGTIWGTTKRTAPVKEWGPSQAAAKVNKDGGIGTGTTSEREAAVRAKKMKRVLEGKDEDHTAVDASGNYKRRISSDEQRPGSAQGDGHALVYVHHLQPQDTFAGIVLRYHCPRDVVRKSNGLWNDSLSSRKTLLLPVDACAVKGRPCEPPSADFQGVDLLAPTPGIEETPPYSNGSTWPGTRTGTSAERSEDADLPWSHVRWVLIESSPSSKPIEIVRMPRKSLGYFPPRRRNSQATLSSASTPRVSLDMAGLSQTISQTSTDPIGSASSTPSRRMSNLGHRPSNTIGSIDSIGSYFPPSAPSSRPRRERRESVGEAANRLGWMKGPGGVGTLGKSVRMPGPAQDSFNNWTRKNLPGIAIDTLPSSSILGAEVAHFGFNEELSAIAEGTGNDGNGVPGTVTSSGTGLENAAAAVEGFFRKLAINGVSGTPTANGRTEPADLIELLDGTGSDEGARSFELSRSRSPMPGGSLRDDLEGVLRGRTTAGAKGGKVHAYCSFNFDGTQLRLFLSYTAKITLESSHHEEHDAFLRLLLSSSRLRFGNIPIAALFTKSKETDPILVARVVGSHEYQEYMMDTVSSIGKRIQSFAIWYVEDDQGELILALPEQHDEQKANRIFLEAITAIKNASLTSLDELVPIGAISYPQHLNDSTKHSFSGSSFILHYARLAYSLDTCLGFGLDSTDCDIVDGSHDAIFINYEKQSLELTLAEAGEFDKFPYSEVRMDLHHEDDLISGSTESSAVDSTMSQSQRNNILLCLQGFLSENFKPFHNKDTDEEFGPFDFLRAVVLSGDTSSFAMNEIRDLIKQVLPSELHDKIKDSIDPEYIGAIGAAY</sequence>
<evidence type="ECO:0000313" key="3">
    <source>
        <dbReference type="Proteomes" id="UP000462212"/>
    </source>
</evidence>
<name>A0A8H8RN38_9HELO</name>
<feature type="region of interest" description="Disordered" evidence="1">
    <location>
        <begin position="305"/>
        <end position="329"/>
    </location>
</feature>